<dbReference type="Proteomes" id="UP000647183">
    <property type="component" value="Unassembled WGS sequence"/>
</dbReference>
<proteinExistence type="predicted"/>
<name>A0ABR8UGE9_9GAMM</name>
<reference evidence="1 2" key="1">
    <citation type="submission" date="2020-08" db="EMBL/GenBank/DDBJ databases">
        <title>A Genomic Blueprint of the Chicken Gut Microbiome.</title>
        <authorList>
            <person name="Gilroy R."/>
            <person name="Ravi A."/>
            <person name="Getino M."/>
            <person name="Pursley I."/>
            <person name="Horton D.L."/>
            <person name="Alikhan N.-F."/>
            <person name="Baker D."/>
            <person name="Gharbi K."/>
            <person name="Hall N."/>
            <person name="Watson M."/>
            <person name="Adriaenssens E.M."/>
            <person name="Foster-Nyarko E."/>
            <person name="Jarju S."/>
            <person name="Secka A."/>
            <person name="Antonio M."/>
            <person name="Oren A."/>
            <person name="Chaudhuri R."/>
            <person name="La Ragione R.M."/>
            <person name="Hildebrand F."/>
            <person name="Pallen M.J."/>
        </authorList>
    </citation>
    <scope>NUCLEOTIDE SEQUENCE [LARGE SCALE GENOMIC DNA]</scope>
    <source>
        <strain evidence="1 2">Sa2BVA3</strain>
    </source>
</reference>
<evidence type="ECO:0000313" key="1">
    <source>
        <dbReference type="EMBL" id="MBD7987108.1"/>
    </source>
</evidence>
<protein>
    <submittedName>
        <fullName evidence="1">Uncharacterized protein</fullName>
    </submittedName>
</protein>
<comment type="caution">
    <text evidence="1">The sequence shown here is derived from an EMBL/GenBank/DDBJ whole genome shotgun (WGS) entry which is preliminary data.</text>
</comment>
<dbReference type="EMBL" id="JACSQJ010000001">
    <property type="protein sequence ID" value="MBD7987108.1"/>
    <property type="molecule type" value="Genomic_DNA"/>
</dbReference>
<gene>
    <name evidence="1" type="ORF">H9645_03610</name>
</gene>
<evidence type="ECO:0000313" key="2">
    <source>
        <dbReference type="Proteomes" id="UP000647183"/>
    </source>
</evidence>
<accession>A0ABR8UGE9</accession>
<keyword evidence="2" id="KW-1185">Reference proteome</keyword>
<dbReference type="RefSeq" id="WP_191728325.1">
    <property type="nucleotide sequence ID" value="NZ_JACSQJ010000001.1"/>
</dbReference>
<organism evidence="1 2">
    <name type="scientific">Luteimonas colneyensis</name>
    <dbReference type="NCBI Taxonomy" id="2762230"/>
    <lineage>
        <taxon>Bacteria</taxon>
        <taxon>Pseudomonadati</taxon>
        <taxon>Pseudomonadota</taxon>
        <taxon>Gammaproteobacteria</taxon>
        <taxon>Lysobacterales</taxon>
        <taxon>Lysobacteraceae</taxon>
        <taxon>Luteimonas</taxon>
    </lineage>
</organism>
<sequence length="133" mass="14708">MTTLGALELPEDLRWSDEYSWLPTASQVEVACNGALWVEESAQLAGRPITLESGTDTSTRHWALATRATVDALRAMAAVVQAAPLVLALEDGRSFNVRFRHHDGVAVEARPVRHIVPHQADDLYHITLRLMQV</sequence>